<dbReference type="Proteomes" id="UP000585614">
    <property type="component" value="Unassembled WGS sequence"/>
</dbReference>
<feature type="chain" id="PRO_5029815564" evidence="1">
    <location>
        <begin position="27"/>
        <end position="120"/>
    </location>
</feature>
<proteinExistence type="predicted"/>
<evidence type="ECO:0000313" key="3">
    <source>
        <dbReference type="Proteomes" id="UP000585614"/>
    </source>
</evidence>
<evidence type="ECO:0000256" key="1">
    <source>
        <dbReference type="SAM" id="SignalP"/>
    </source>
</evidence>
<dbReference type="AlphaFoldDB" id="A0A7J7VT89"/>
<sequence length="120" mass="13145">MKICLLGVLFKRICLIAHICVKPAKTAVTEWLAANVGHTQVNLSASVKRGITAKVCSMNAQLAHQGHTNPKVFQEESPLAFRVRMKITPLHLEVHPRKIVSARRAIGPLARPVKLSTALP</sequence>
<gene>
    <name evidence="2" type="ORF">mRhiFer1_016423</name>
</gene>
<comment type="caution">
    <text evidence="2">The sequence shown here is derived from an EMBL/GenBank/DDBJ whole genome shotgun (WGS) entry which is preliminary data.</text>
</comment>
<name>A0A7J7VT89_RHIFE</name>
<accession>A0A7J7VT89</accession>
<feature type="signal peptide" evidence="1">
    <location>
        <begin position="1"/>
        <end position="26"/>
    </location>
</feature>
<protein>
    <submittedName>
        <fullName evidence="2">Sushi, von Willebrand factor type A, EGF and pentraxin domain containing 1</fullName>
    </submittedName>
</protein>
<dbReference type="EMBL" id="JACAGC010000012">
    <property type="protein sequence ID" value="KAF6328210.1"/>
    <property type="molecule type" value="Genomic_DNA"/>
</dbReference>
<keyword evidence="1" id="KW-0732">Signal</keyword>
<evidence type="ECO:0000313" key="2">
    <source>
        <dbReference type="EMBL" id="KAF6328210.1"/>
    </source>
</evidence>
<reference evidence="2 3" key="1">
    <citation type="journal article" date="2020" name="Nature">
        <title>Six reference-quality genomes reveal evolution of bat adaptations.</title>
        <authorList>
            <person name="Jebb D."/>
            <person name="Huang Z."/>
            <person name="Pippel M."/>
            <person name="Hughes G.M."/>
            <person name="Lavrichenko K."/>
            <person name="Devanna P."/>
            <person name="Winkler S."/>
            <person name="Jermiin L.S."/>
            <person name="Skirmuntt E.C."/>
            <person name="Katzourakis A."/>
            <person name="Burkitt-Gray L."/>
            <person name="Ray D.A."/>
            <person name="Sullivan K.A.M."/>
            <person name="Roscito J.G."/>
            <person name="Kirilenko B.M."/>
            <person name="Davalos L.M."/>
            <person name="Corthals A.P."/>
            <person name="Power M.L."/>
            <person name="Jones G."/>
            <person name="Ransome R.D."/>
            <person name="Dechmann D.K.N."/>
            <person name="Locatelli A.G."/>
            <person name="Puechmaille S.J."/>
            <person name="Fedrigo O."/>
            <person name="Jarvis E.D."/>
            <person name="Hiller M."/>
            <person name="Vernes S.C."/>
            <person name="Myers E.W."/>
            <person name="Teeling E.C."/>
        </authorList>
    </citation>
    <scope>NUCLEOTIDE SEQUENCE [LARGE SCALE GENOMIC DNA]</scope>
    <source>
        <strain evidence="2">MRhiFer1</strain>
        <tissue evidence="2">Lung</tissue>
    </source>
</reference>
<organism evidence="2 3">
    <name type="scientific">Rhinolophus ferrumequinum</name>
    <name type="common">Greater horseshoe bat</name>
    <dbReference type="NCBI Taxonomy" id="59479"/>
    <lineage>
        <taxon>Eukaryota</taxon>
        <taxon>Metazoa</taxon>
        <taxon>Chordata</taxon>
        <taxon>Craniata</taxon>
        <taxon>Vertebrata</taxon>
        <taxon>Euteleostomi</taxon>
        <taxon>Mammalia</taxon>
        <taxon>Eutheria</taxon>
        <taxon>Laurasiatheria</taxon>
        <taxon>Chiroptera</taxon>
        <taxon>Yinpterochiroptera</taxon>
        <taxon>Rhinolophoidea</taxon>
        <taxon>Rhinolophidae</taxon>
        <taxon>Rhinolophinae</taxon>
        <taxon>Rhinolophus</taxon>
    </lineage>
</organism>